<proteinExistence type="predicted"/>
<name>A0A6C0BWZ2_9ZZZZ</name>
<protein>
    <submittedName>
        <fullName evidence="1">Uncharacterized protein</fullName>
    </submittedName>
</protein>
<reference evidence="1" key="1">
    <citation type="journal article" date="2020" name="Nature">
        <title>Giant virus diversity and host interactions through global metagenomics.</title>
        <authorList>
            <person name="Schulz F."/>
            <person name="Roux S."/>
            <person name="Paez-Espino D."/>
            <person name="Jungbluth S."/>
            <person name="Walsh D.A."/>
            <person name="Denef V.J."/>
            <person name="McMahon K.D."/>
            <person name="Konstantinidis K.T."/>
            <person name="Eloe-Fadrosh E.A."/>
            <person name="Kyrpides N.C."/>
            <person name="Woyke T."/>
        </authorList>
    </citation>
    <scope>NUCLEOTIDE SEQUENCE</scope>
    <source>
        <strain evidence="1">GVMAG-M-3300020166-18</strain>
    </source>
</reference>
<evidence type="ECO:0000313" key="1">
    <source>
        <dbReference type="EMBL" id="QHS96592.1"/>
    </source>
</evidence>
<dbReference type="EMBL" id="MN739271">
    <property type="protein sequence ID" value="QHS96592.1"/>
    <property type="molecule type" value="Genomic_DNA"/>
</dbReference>
<organism evidence="1">
    <name type="scientific">viral metagenome</name>
    <dbReference type="NCBI Taxonomy" id="1070528"/>
    <lineage>
        <taxon>unclassified sequences</taxon>
        <taxon>metagenomes</taxon>
        <taxon>organismal metagenomes</taxon>
    </lineage>
</organism>
<dbReference type="AlphaFoldDB" id="A0A6C0BWZ2"/>
<sequence>MLSLTASIIETVVVKTTMFAVTQVLNLATYGTYSVYNWYNPTLTSTEILQNEVKLLRNELRELRETDYARHENRIIVLE</sequence>
<accession>A0A6C0BWZ2</accession>